<proteinExistence type="inferred from homology"/>
<dbReference type="Gene3D" id="1.10.10.10">
    <property type="entry name" value="Winged helix-like DNA-binding domain superfamily/Winged helix DNA-binding domain"/>
    <property type="match status" value="1"/>
</dbReference>
<dbReference type="FunFam" id="1.10.10.10:FF:000001">
    <property type="entry name" value="LysR family transcriptional regulator"/>
    <property type="match status" value="1"/>
</dbReference>
<evidence type="ECO:0000259" key="6">
    <source>
        <dbReference type="PROSITE" id="PS50931"/>
    </source>
</evidence>
<dbReference type="SUPFAM" id="SSF53850">
    <property type="entry name" value="Periplasmic binding protein-like II"/>
    <property type="match status" value="1"/>
</dbReference>
<evidence type="ECO:0000256" key="2">
    <source>
        <dbReference type="ARBA" id="ARBA00023015"/>
    </source>
</evidence>
<dbReference type="Proteomes" id="UP000823612">
    <property type="component" value="Unassembled WGS sequence"/>
</dbReference>
<dbReference type="AlphaFoldDB" id="A0A9D9DSW4"/>
<dbReference type="InterPro" id="IPR000847">
    <property type="entry name" value="LysR_HTH_N"/>
</dbReference>
<dbReference type="PANTHER" id="PTHR30346">
    <property type="entry name" value="TRANSCRIPTIONAL DUAL REGULATOR HCAR-RELATED"/>
    <property type="match status" value="1"/>
</dbReference>
<dbReference type="Gene3D" id="3.40.190.10">
    <property type="entry name" value="Periplasmic binding protein-like II"/>
    <property type="match status" value="2"/>
</dbReference>
<dbReference type="InterPro" id="IPR005119">
    <property type="entry name" value="LysR_subst-bd"/>
</dbReference>
<dbReference type="GO" id="GO:0003677">
    <property type="term" value="F:DNA binding"/>
    <property type="evidence" value="ECO:0007669"/>
    <property type="project" value="UniProtKB-KW"/>
</dbReference>
<evidence type="ECO:0000313" key="8">
    <source>
        <dbReference type="Proteomes" id="UP000823612"/>
    </source>
</evidence>
<evidence type="ECO:0000256" key="5">
    <source>
        <dbReference type="ARBA" id="ARBA00023163"/>
    </source>
</evidence>
<reference evidence="7" key="1">
    <citation type="submission" date="2020-10" db="EMBL/GenBank/DDBJ databases">
        <authorList>
            <person name="Gilroy R."/>
        </authorList>
    </citation>
    <scope>NUCLEOTIDE SEQUENCE</scope>
    <source>
        <strain evidence="7">2889</strain>
    </source>
</reference>
<name>A0A9D9DSW4_9BACT</name>
<keyword evidence="2" id="KW-0805">Transcription regulation</keyword>
<dbReference type="InterPro" id="IPR036388">
    <property type="entry name" value="WH-like_DNA-bd_sf"/>
</dbReference>
<dbReference type="InterPro" id="IPR036390">
    <property type="entry name" value="WH_DNA-bd_sf"/>
</dbReference>
<evidence type="ECO:0000256" key="1">
    <source>
        <dbReference type="ARBA" id="ARBA00009437"/>
    </source>
</evidence>
<keyword evidence="5" id="KW-0804">Transcription</keyword>
<comment type="similarity">
    <text evidence="1">Belongs to the LysR transcriptional regulatory family.</text>
</comment>
<dbReference type="PANTHER" id="PTHR30346:SF26">
    <property type="entry name" value="HYDROGEN PEROXIDE-INDUCIBLE GENES ACTIVATOR"/>
    <property type="match status" value="1"/>
</dbReference>
<gene>
    <name evidence="7" type="ORF">IAB08_03420</name>
</gene>
<keyword evidence="3" id="KW-0238">DNA-binding</keyword>
<evidence type="ECO:0000256" key="4">
    <source>
        <dbReference type="ARBA" id="ARBA00023159"/>
    </source>
</evidence>
<reference evidence="7" key="2">
    <citation type="journal article" date="2021" name="PeerJ">
        <title>Extensive microbial diversity within the chicken gut microbiome revealed by metagenomics and culture.</title>
        <authorList>
            <person name="Gilroy R."/>
            <person name="Ravi A."/>
            <person name="Getino M."/>
            <person name="Pursley I."/>
            <person name="Horton D.L."/>
            <person name="Alikhan N.F."/>
            <person name="Baker D."/>
            <person name="Gharbi K."/>
            <person name="Hall N."/>
            <person name="Watson M."/>
            <person name="Adriaenssens E.M."/>
            <person name="Foster-Nyarko E."/>
            <person name="Jarju S."/>
            <person name="Secka A."/>
            <person name="Antonio M."/>
            <person name="Oren A."/>
            <person name="Chaudhuri R.R."/>
            <person name="La Ragione R."/>
            <person name="Hildebrand F."/>
            <person name="Pallen M.J."/>
        </authorList>
    </citation>
    <scope>NUCLEOTIDE SEQUENCE</scope>
    <source>
        <strain evidence="7">2889</strain>
    </source>
</reference>
<comment type="caution">
    <text evidence="7">The sequence shown here is derived from an EMBL/GenBank/DDBJ whole genome shotgun (WGS) entry which is preliminary data.</text>
</comment>
<organism evidence="7 8">
    <name type="scientific">Candidatus Pullibacteroides excrementavium</name>
    <dbReference type="NCBI Taxonomy" id="2840905"/>
    <lineage>
        <taxon>Bacteria</taxon>
        <taxon>Pseudomonadati</taxon>
        <taxon>Bacteroidota</taxon>
        <taxon>Bacteroidia</taxon>
        <taxon>Bacteroidales</taxon>
        <taxon>Candidatus Pullibacteroides</taxon>
    </lineage>
</organism>
<protein>
    <submittedName>
        <fullName evidence="7">Hydrogen peroxide-inducible genes activator</fullName>
    </submittedName>
</protein>
<dbReference type="SUPFAM" id="SSF46785">
    <property type="entry name" value="Winged helix' DNA-binding domain"/>
    <property type="match status" value="1"/>
</dbReference>
<dbReference type="CDD" id="cd08411">
    <property type="entry name" value="PBP2_OxyR"/>
    <property type="match status" value="1"/>
</dbReference>
<dbReference type="GO" id="GO:0003700">
    <property type="term" value="F:DNA-binding transcription factor activity"/>
    <property type="evidence" value="ECO:0007669"/>
    <property type="project" value="InterPro"/>
</dbReference>
<evidence type="ECO:0000256" key="3">
    <source>
        <dbReference type="ARBA" id="ARBA00023125"/>
    </source>
</evidence>
<accession>A0A9D9DSW4</accession>
<dbReference type="PROSITE" id="PS50931">
    <property type="entry name" value="HTH_LYSR"/>
    <property type="match status" value="1"/>
</dbReference>
<keyword evidence="4" id="KW-0010">Activator</keyword>
<sequence>MNLTALKYIVALDNHRNFVKAAEACGVSQPSLSTAIKNMEAELDVRIFDRDSHPVKPTAIGERIIAMARVTLHNAAQIEEFVQGERGEEGGHLSIGIIPTIAPYLLPGLFRELHHSHPAIRLKVSEMRTSAIVEKLLDAELDMAVLATPLEHKGLLEIPLYYEKFEAYVSPEDALWKQREVFSDELPSDRLWVLQEGHCLRNQVFAFCHQKSRTHAEYEAGSIDTLIRVVDANGGYTVIPELHLACLSESQKANVRPITGRMPSVAGDVLEPCPACVPVREISLVIREDFVRERMLNIVADTVKKIIPAPMLDTRLKKFAIKI</sequence>
<dbReference type="Pfam" id="PF00126">
    <property type="entry name" value="HTH_1"/>
    <property type="match status" value="1"/>
</dbReference>
<evidence type="ECO:0000313" key="7">
    <source>
        <dbReference type="EMBL" id="MBO8432330.1"/>
    </source>
</evidence>
<dbReference type="GO" id="GO:0032993">
    <property type="term" value="C:protein-DNA complex"/>
    <property type="evidence" value="ECO:0007669"/>
    <property type="project" value="TreeGrafter"/>
</dbReference>
<dbReference type="EMBL" id="JADIMZ010000049">
    <property type="protein sequence ID" value="MBO8432330.1"/>
    <property type="molecule type" value="Genomic_DNA"/>
</dbReference>
<feature type="domain" description="HTH lysR-type" evidence="6">
    <location>
        <begin position="1"/>
        <end position="58"/>
    </location>
</feature>
<dbReference type="Pfam" id="PF03466">
    <property type="entry name" value="LysR_substrate"/>
    <property type="match status" value="1"/>
</dbReference>
<dbReference type="PRINTS" id="PR00039">
    <property type="entry name" value="HTHLYSR"/>
</dbReference>